<gene>
    <name evidence="1" type="ORF">DPMN_150792</name>
</gene>
<reference evidence="1" key="2">
    <citation type="submission" date="2020-11" db="EMBL/GenBank/DDBJ databases">
        <authorList>
            <person name="McCartney M.A."/>
            <person name="Auch B."/>
            <person name="Kono T."/>
            <person name="Mallez S."/>
            <person name="Becker A."/>
            <person name="Gohl D.M."/>
            <person name="Silverstein K.A.T."/>
            <person name="Koren S."/>
            <person name="Bechman K.B."/>
            <person name="Herman A."/>
            <person name="Abrahante J.E."/>
            <person name="Garbe J."/>
        </authorList>
    </citation>
    <scope>NUCLEOTIDE SEQUENCE</scope>
    <source>
        <strain evidence="1">Duluth1</strain>
        <tissue evidence="1">Whole animal</tissue>
    </source>
</reference>
<sequence>MSSPIFADAVLHKSLSQRQTSPLSSSEDCEKKPFLRYFISKQPLTTAANSERW</sequence>
<accession>A0A9D4FIC3</accession>
<keyword evidence="2" id="KW-1185">Reference proteome</keyword>
<name>A0A9D4FIC3_DREPO</name>
<evidence type="ECO:0000313" key="1">
    <source>
        <dbReference type="EMBL" id="KAH3797216.1"/>
    </source>
</evidence>
<reference evidence="1" key="1">
    <citation type="journal article" date="2019" name="bioRxiv">
        <title>The Genome of the Zebra Mussel, Dreissena polymorpha: A Resource for Invasive Species Research.</title>
        <authorList>
            <person name="McCartney M.A."/>
            <person name="Auch B."/>
            <person name="Kono T."/>
            <person name="Mallez S."/>
            <person name="Zhang Y."/>
            <person name="Obille A."/>
            <person name="Becker A."/>
            <person name="Abrahante J.E."/>
            <person name="Garbe J."/>
            <person name="Badalamenti J.P."/>
            <person name="Herman A."/>
            <person name="Mangelson H."/>
            <person name="Liachko I."/>
            <person name="Sullivan S."/>
            <person name="Sone E.D."/>
            <person name="Koren S."/>
            <person name="Silverstein K.A.T."/>
            <person name="Beckman K.B."/>
            <person name="Gohl D.M."/>
        </authorList>
    </citation>
    <scope>NUCLEOTIDE SEQUENCE</scope>
    <source>
        <strain evidence="1">Duluth1</strain>
        <tissue evidence="1">Whole animal</tissue>
    </source>
</reference>
<dbReference type="EMBL" id="JAIWYP010000007">
    <property type="protein sequence ID" value="KAH3797216.1"/>
    <property type="molecule type" value="Genomic_DNA"/>
</dbReference>
<protein>
    <submittedName>
        <fullName evidence="1">Uncharacterized protein</fullName>
    </submittedName>
</protein>
<comment type="caution">
    <text evidence="1">The sequence shown here is derived from an EMBL/GenBank/DDBJ whole genome shotgun (WGS) entry which is preliminary data.</text>
</comment>
<proteinExistence type="predicted"/>
<evidence type="ECO:0000313" key="2">
    <source>
        <dbReference type="Proteomes" id="UP000828390"/>
    </source>
</evidence>
<dbReference type="Proteomes" id="UP000828390">
    <property type="component" value="Unassembled WGS sequence"/>
</dbReference>
<dbReference type="AlphaFoldDB" id="A0A9D4FIC3"/>
<organism evidence="1 2">
    <name type="scientific">Dreissena polymorpha</name>
    <name type="common">Zebra mussel</name>
    <name type="synonym">Mytilus polymorpha</name>
    <dbReference type="NCBI Taxonomy" id="45954"/>
    <lineage>
        <taxon>Eukaryota</taxon>
        <taxon>Metazoa</taxon>
        <taxon>Spiralia</taxon>
        <taxon>Lophotrochozoa</taxon>
        <taxon>Mollusca</taxon>
        <taxon>Bivalvia</taxon>
        <taxon>Autobranchia</taxon>
        <taxon>Heteroconchia</taxon>
        <taxon>Euheterodonta</taxon>
        <taxon>Imparidentia</taxon>
        <taxon>Neoheterodontei</taxon>
        <taxon>Myida</taxon>
        <taxon>Dreissenoidea</taxon>
        <taxon>Dreissenidae</taxon>
        <taxon>Dreissena</taxon>
    </lineage>
</organism>